<evidence type="ECO:0000256" key="1">
    <source>
        <dbReference type="SAM" id="MobiDB-lite"/>
    </source>
</evidence>
<dbReference type="Proteomes" id="UP001153076">
    <property type="component" value="Unassembled WGS sequence"/>
</dbReference>
<comment type="caution">
    <text evidence="2">The sequence shown here is derived from an EMBL/GenBank/DDBJ whole genome shotgun (WGS) entry which is preliminary data.</text>
</comment>
<reference evidence="2" key="1">
    <citation type="submission" date="2022-04" db="EMBL/GenBank/DDBJ databases">
        <title>Carnegiea gigantea Genome sequencing and assembly v2.</title>
        <authorList>
            <person name="Copetti D."/>
            <person name="Sanderson M.J."/>
            <person name="Burquez A."/>
            <person name="Wojciechowski M.F."/>
        </authorList>
    </citation>
    <scope>NUCLEOTIDE SEQUENCE</scope>
    <source>
        <strain evidence="2">SGP5-SGP5p</strain>
        <tissue evidence="2">Aerial part</tissue>
    </source>
</reference>
<evidence type="ECO:0000313" key="2">
    <source>
        <dbReference type="EMBL" id="KAJ8452985.1"/>
    </source>
</evidence>
<dbReference type="OrthoDB" id="2009285at2759"/>
<feature type="compositionally biased region" description="Basic and acidic residues" evidence="1">
    <location>
        <begin position="322"/>
        <end position="338"/>
    </location>
</feature>
<name>A0A9Q1QUR1_9CARY</name>
<dbReference type="AlphaFoldDB" id="A0A9Q1QUR1"/>
<gene>
    <name evidence="2" type="ORF">Cgig2_014748</name>
</gene>
<keyword evidence="3" id="KW-1185">Reference proteome</keyword>
<proteinExistence type="predicted"/>
<organism evidence="2 3">
    <name type="scientific">Carnegiea gigantea</name>
    <dbReference type="NCBI Taxonomy" id="171969"/>
    <lineage>
        <taxon>Eukaryota</taxon>
        <taxon>Viridiplantae</taxon>
        <taxon>Streptophyta</taxon>
        <taxon>Embryophyta</taxon>
        <taxon>Tracheophyta</taxon>
        <taxon>Spermatophyta</taxon>
        <taxon>Magnoliopsida</taxon>
        <taxon>eudicotyledons</taxon>
        <taxon>Gunneridae</taxon>
        <taxon>Pentapetalae</taxon>
        <taxon>Caryophyllales</taxon>
        <taxon>Cactineae</taxon>
        <taxon>Cactaceae</taxon>
        <taxon>Cactoideae</taxon>
        <taxon>Echinocereeae</taxon>
        <taxon>Carnegiea</taxon>
    </lineage>
</organism>
<dbReference type="EMBL" id="JAKOGI010000002">
    <property type="protein sequence ID" value="KAJ8452985.1"/>
    <property type="molecule type" value="Genomic_DNA"/>
</dbReference>
<evidence type="ECO:0000313" key="3">
    <source>
        <dbReference type="Proteomes" id="UP001153076"/>
    </source>
</evidence>
<feature type="region of interest" description="Disordered" evidence="1">
    <location>
        <begin position="308"/>
        <end position="341"/>
    </location>
</feature>
<accession>A0A9Q1QUR1</accession>
<sequence>MGIADQTLTIGCSVGQNHADAAGFLDDESFGHTRIASPVANDDFAPHLIRVEGVLHTEGHRQDARPTWVHNRVHFPIQRLAGVQGHSGNLLSVAKNHIRREVPVNCARPDGGYPRGEIRDRHGIRAIITRRRRHKHSSGNRTIRPDCNGVQVIRRRYPITTANGDGNDINAIIHRRIKRRKNIGVEATRALPTHLVNSQTGFRGDPFCNPGGIPIHAGLESVPAGGSGGRVGPMPVGVPRRLELDIGWSEFFAHLANALPAFRNGTQVLVGEGAALRPDSGIEDSNDDVGTIVGLRPEATLDAEAQELRGPGGVEPPAAVLKDGEDRGVAAERGRETPENGVVSVEDTGRVVSDELGGVPVVVGRENGWFGGPVDPDYVGSSSSADVMMKVRLRRKKKKRKRFFAIEEGETE</sequence>
<protein>
    <submittedName>
        <fullName evidence="2">Uncharacterized protein</fullName>
    </submittedName>
</protein>